<evidence type="ECO:0000313" key="1">
    <source>
        <dbReference type="EMBL" id="KAK3703712.1"/>
    </source>
</evidence>
<proteinExistence type="predicted"/>
<protein>
    <submittedName>
        <fullName evidence="1">Uncharacterized protein</fullName>
    </submittedName>
</protein>
<dbReference type="Proteomes" id="UP001281147">
    <property type="component" value="Unassembled WGS sequence"/>
</dbReference>
<organism evidence="1 2">
    <name type="scientific">Vermiconidia calcicola</name>
    <dbReference type="NCBI Taxonomy" id="1690605"/>
    <lineage>
        <taxon>Eukaryota</taxon>
        <taxon>Fungi</taxon>
        <taxon>Dikarya</taxon>
        <taxon>Ascomycota</taxon>
        <taxon>Pezizomycotina</taxon>
        <taxon>Dothideomycetes</taxon>
        <taxon>Dothideomycetidae</taxon>
        <taxon>Mycosphaerellales</taxon>
        <taxon>Extremaceae</taxon>
        <taxon>Vermiconidia</taxon>
    </lineage>
</organism>
<name>A0ACC3MUM6_9PEZI</name>
<keyword evidence="2" id="KW-1185">Reference proteome</keyword>
<gene>
    <name evidence="1" type="ORF">LTR37_014290</name>
</gene>
<comment type="caution">
    <text evidence="1">The sequence shown here is derived from an EMBL/GenBank/DDBJ whole genome shotgun (WGS) entry which is preliminary data.</text>
</comment>
<evidence type="ECO:0000313" key="2">
    <source>
        <dbReference type="Proteomes" id="UP001281147"/>
    </source>
</evidence>
<accession>A0ACC3MUM6</accession>
<dbReference type="EMBL" id="JAUTXU010000148">
    <property type="protein sequence ID" value="KAK3703712.1"/>
    <property type="molecule type" value="Genomic_DNA"/>
</dbReference>
<reference evidence="1" key="1">
    <citation type="submission" date="2023-07" db="EMBL/GenBank/DDBJ databases">
        <title>Black Yeasts Isolated from many extreme environments.</title>
        <authorList>
            <person name="Coleine C."/>
            <person name="Stajich J.E."/>
            <person name="Selbmann L."/>
        </authorList>
    </citation>
    <scope>NUCLEOTIDE SEQUENCE</scope>
    <source>
        <strain evidence="1">CCFEE 5714</strain>
    </source>
</reference>
<sequence length="332" mass="37002">MSAMSRRRATRPAYIIYRLSQFEEELGFPPRLHGPTYDDIISQDLKNGQAMMAKYTFPSLDPSVKTSEHKTTSGIRLKSYKAETFQPNQPVVYWIHGGGFALGSVDLDDSLVAPLCKATGCVFVSVEYRLAPAHKYPAALDDCVEGAKWCVENAESLGARRGPIVIAGKSAGGSLVFTTALKLIDEGRGSDLLGLVPCQPLTVHPDAVPEEFKGRYLSYDENADNTINSKDAMLAFYDIFGAPHDDLYIYCLLHKNLKALPKVYMNACGADTLRDDGQLMKELLGKHEVVNQYEEYAQLPHYFFAYPTPKLDALRKDYWEKTTKGLQWVLNG</sequence>